<dbReference type="GO" id="GO:0004177">
    <property type="term" value="F:aminopeptidase activity"/>
    <property type="evidence" value="ECO:0007669"/>
    <property type="project" value="UniProtKB-KW"/>
</dbReference>
<reference evidence="2 3" key="1">
    <citation type="submission" date="2016-12" db="EMBL/GenBank/DDBJ databases">
        <authorList>
            <person name="Song W.-J."/>
            <person name="Kurnit D.M."/>
        </authorList>
    </citation>
    <scope>NUCLEOTIDE SEQUENCE [LARGE SCALE GENOMIC DNA]</scope>
    <source>
        <strain evidence="2 3">CGMCC 1.10808</strain>
    </source>
</reference>
<proteinExistence type="inferred from homology"/>
<dbReference type="EMBL" id="FRDL01000003">
    <property type="protein sequence ID" value="SHN60484.1"/>
    <property type="molecule type" value="Genomic_DNA"/>
</dbReference>
<dbReference type="Pfam" id="PF03576">
    <property type="entry name" value="Peptidase_S58"/>
    <property type="match status" value="1"/>
</dbReference>
<dbReference type="RefSeq" id="WP_072746676.1">
    <property type="nucleotide sequence ID" value="NZ_FOHL01000001.1"/>
</dbReference>
<dbReference type="PANTHER" id="PTHR36512">
    <property type="entry name" value="D-AMINOPEPTIDASE"/>
    <property type="match status" value="1"/>
</dbReference>
<organism evidence="2 3">
    <name type="scientific">Oceanicella actignis</name>
    <dbReference type="NCBI Taxonomy" id="1189325"/>
    <lineage>
        <taxon>Bacteria</taxon>
        <taxon>Pseudomonadati</taxon>
        <taxon>Pseudomonadota</taxon>
        <taxon>Alphaproteobacteria</taxon>
        <taxon>Rhodobacterales</taxon>
        <taxon>Paracoccaceae</taxon>
        <taxon>Oceanicella</taxon>
    </lineage>
</organism>
<dbReference type="CDD" id="cd02252">
    <property type="entry name" value="nylC_like"/>
    <property type="match status" value="1"/>
</dbReference>
<dbReference type="OrthoDB" id="9808347at2"/>
<dbReference type="SUPFAM" id="SSF56266">
    <property type="entry name" value="DmpA/ArgJ-like"/>
    <property type="match status" value="1"/>
</dbReference>
<accession>A0A1M7SPX5</accession>
<evidence type="ECO:0000313" key="2">
    <source>
        <dbReference type="EMBL" id="SHN60484.1"/>
    </source>
</evidence>
<name>A0A1M7SPX5_9RHOB</name>
<keyword evidence="3" id="KW-1185">Reference proteome</keyword>
<dbReference type="Proteomes" id="UP000184066">
    <property type="component" value="Unassembled WGS sequence"/>
</dbReference>
<dbReference type="InterPro" id="IPR005321">
    <property type="entry name" value="Peptidase_S58_DmpA"/>
</dbReference>
<protein>
    <submittedName>
        <fullName evidence="2">L-aminopeptidase/D-esterase</fullName>
    </submittedName>
</protein>
<evidence type="ECO:0000313" key="3">
    <source>
        <dbReference type="Proteomes" id="UP000184066"/>
    </source>
</evidence>
<sequence>MTAIRPDGAASWRPRPGPLNGLTDVPGLLVGNAHCDAARTGVTVILCESPAVAGADVRGGGPGTREIEALAPENLVGAADAVVLSGGSALGLGAADAVAAALSARGRGLEVAPGHPRVPIVPAAILYDLGPHSAAAFGADGPPHPALARAALEAADRGVALGSVGAGRGAVAGALKGGLGAASLEIAPGVMVAALVAANPVGSVCMPGGPWFWAWPFEIGDEFGGLAPPDLPCPPAPIPEDGKLRGGWAFDAPDGPVDPGSAPGANTAVGVVATNAALTAAECRRLAMMAQDGLARAIRPAHTPFDGDTLFALSSGAATGGPDLGSGHARAARLAALGSAAADCVARAVARGVHAAAADPGGPPAWREVAKNHLGRAKQGLASPRDAS</sequence>
<evidence type="ECO:0000256" key="1">
    <source>
        <dbReference type="ARBA" id="ARBA00007068"/>
    </source>
</evidence>
<comment type="similarity">
    <text evidence="1">Belongs to the peptidase S58 family.</text>
</comment>
<gene>
    <name evidence="2" type="ORF">SAMN05216200_10377</name>
</gene>
<dbReference type="AlphaFoldDB" id="A0A1M7SPX5"/>
<keyword evidence="2" id="KW-0645">Protease</keyword>
<keyword evidence="2" id="KW-0031">Aminopeptidase</keyword>
<dbReference type="Gene3D" id="3.60.70.12">
    <property type="entry name" value="L-amino peptidase D-ALA esterase/amidase"/>
    <property type="match status" value="1"/>
</dbReference>
<dbReference type="InterPro" id="IPR016117">
    <property type="entry name" value="ArgJ-like_dom_sf"/>
</dbReference>
<dbReference type="PANTHER" id="PTHR36512:SF3">
    <property type="entry name" value="BLR5678 PROTEIN"/>
    <property type="match status" value="1"/>
</dbReference>
<dbReference type="STRING" id="1189325.SAMN04488119_10176"/>
<keyword evidence="2" id="KW-0378">Hydrolase</keyword>